<evidence type="ECO:0000256" key="4">
    <source>
        <dbReference type="ARBA" id="ARBA00022723"/>
    </source>
</evidence>
<dbReference type="InterPro" id="IPR003476">
    <property type="entry name" value="Glyco_hydro_42"/>
</dbReference>
<dbReference type="InterPro" id="IPR029062">
    <property type="entry name" value="Class_I_gatase-like"/>
</dbReference>
<comment type="similarity">
    <text evidence="2 8">Belongs to the glycosyl hydrolase 42 family.</text>
</comment>
<dbReference type="InterPro" id="IPR013738">
    <property type="entry name" value="Beta_galactosidase_Trimer"/>
</dbReference>
<evidence type="ECO:0000256" key="9">
    <source>
        <dbReference type="PIRSR" id="PIRSR001084-1"/>
    </source>
</evidence>
<dbReference type="EC" id="3.2.1.23" evidence="3 8"/>
<dbReference type="InterPro" id="IPR013739">
    <property type="entry name" value="Beta_galactosidase_C"/>
</dbReference>
<evidence type="ECO:0000256" key="6">
    <source>
        <dbReference type="ARBA" id="ARBA00022833"/>
    </source>
</evidence>
<evidence type="ECO:0000259" key="13">
    <source>
        <dbReference type="Pfam" id="PF08532"/>
    </source>
</evidence>
<dbReference type="SUPFAM" id="SSF51445">
    <property type="entry name" value="(Trans)glycosidases"/>
    <property type="match status" value="1"/>
</dbReference>
<dbReference type="PANTHER" id="PTHR36447:SF2">
    <property type="entry name" value="BETA-GALACTOSIDASE YESZ"/>
    <property type="match status" value="1"/>
</dbReference>
<evidence type="ECO:0000259" key="12">
    <source>
        <dbReference type="Pfam" id="PF02449"/>
    </source>
</evidence>
<dbReference type="InterPro" id="IPR013780">
    <property type="entry name" value="Glyco_hydro_b"/>
</dbReference>
<keyword evidence="16" id="KW-1185">Reference proteome</keyword>
<dbReference type="InterPro" id="IPR013529">
    <property type="entry name" value="Glyco_hydro_42_N"/>
</dbReference>
<feature type="domain" description="Glycoside hydrolase family 42 N-terminal" evidence="12">
    <location>
        <begin position="6"/>
        <end position="377"/>
    </location>
</feature>
<dbReference type="SUPFAM" id="SSF52317">
    <property type="entry name" value="Class I glutamine amidotransferase-like"/>
    <property type="match status" value="1"/>
</dbReference>
<name>A0A4U1IC84_9BURK</name>
<keyword evidence="4 11" id="KW-0479">Metal-binding</keyword>
<feature type="binding site" evidence="10">
    <location>
        <position position="141"/>
    </location>
    <ligand>
        <name>substrate</name>
    </ligand>
</feature>
<keyword evidence="7 8" id="KW-0326">Glycosidase</keyword>
<dbReference type="GO" id="GO:0004565">
    <property type="term" value="F:beta-galactosidase activity"/>
    <property type="evidence" value="ECO:0007669"/>
    <property type="project" value="UniProtKB-EC"/>
</dbReference>
<evidence type="ECO:0000256" key="7">
    <source>
        <dbReference type="ARBA" id="ARBA00023295"/>
    </source>
</evidence>
<feature type="active site" description="Proton donor" evidence="9">
    <location>
        <position position="142"/>
    </location>
</feature>
<feature type="active site" description="Nucleophile" evidence="9">
    <location>
        <position position="299"/>
    </location>
</feature>
<accession>A0A4U1IC84</accession>
<dbReference type="AlphaFoldDB" id="A0A4U1IC84"/>
<feature type="binding site" evidence="10">
    <location>
        <position position="308"/>
    </location>
    <ligand>
        <name>substrate</name>
    </ligand>
</feature>
<dbReference type="PANTHER" id="PTHR36447">
    <property type="entry name" value="BETA-GALACTOSIDASE GANA"/>
    <property type="match status" value="1"/>
</dbReference>
<dbReference type="Proteomes" id="UP000305539">
    <property type="component" value="Unassembled WGS sequence"/>
</dbReference>
<feature type="binding site" evidence="11">
    <location>
        <position position="153"/>
    </location>
    <ligand>
        <name>Zn(2+)</name>
        <dbReference type="ChEBI" id="CHEBI:29105"/>
    </ligand>
</feature>
<dbReference type="GO" id="GO:0046872">
    <property type="term" value="F:metal ion binding"/>
    <property type="evidence" value="ECO:0007669"/>
    <property type="project" value="UniProtKB-KW"/>
</dbReference>
<evidence type="ECO:0000313" key="16">
    <source>
        <dbReference type="Proteomes" id="UP000305539"/>
    </source>
</evidence>
<gene>
    <name evidence="15" type="ORF">FAZ69_07605</name>
</gene>
<feature type="binding site" evidence="10">
    <location>
        <position position="103"/>
    </location>
    <ligand>
        <name>substrate</name>
    </ligand>
</feature>
<dbReference type="Gene3D" id="2.60.40.1180">
    <property type="entry name" value="Golgi alpha-mannosidase II"/>
    <property type="match status" value="1"/>
</dbReference>
<evidence type="ECO:0000256" key="10">
    <source>
        <dbReference type="PIRSR" id="PIRSR001084-2"/>
    </source>
</evidence>
<sequence length="669" mass="75398">MKVGVDYYPEHWDVSLWEQDARQMQEAGITIVRLAEFAWSRLEPTEGKFEFDWLDQAIAVLARHGIDVVIGTPTATPPVWLTHNYPDVLPVDNKGNAIFAGVRLHRCYNSPSLRKFGERIIEQITQRYAAHAAVMGWQTDNELAANDCHCENCTRSFRGWLQKKYKSLETLNREWGTVVWSGEYSDWDQVNTPLGGSPYLNPSFLLDFRRFSSDVVADFNRFQAALIRKNSPGKFVTHNLWGYPVTADYYDMFDSMDFASVDYYPATDFLDDSKSRMYHGALTLDLTRGVKRKNFWVMEQLSGTPGCWYPMSRTPFPGMIRAYAWQSVSRGADTIVQFRWRSARVGAEQFWHGLLDHHGQPGRRFEEFVQFSQEAQKLTPLLEGTSLKHDVAMLFSHEQLNAFQIQPQADGFDYLGNFKRLHSALLKMGVGADVIDWRERLQGYKLVIAPMLYLIDEAMALTLKQYVDNGGTLVLTTRSGVKNMNNVCLPDRLPNLLTELAGVYVDEYDPVGKDVQTLSLDTGEALSSGQWCDILTPVTAETVATYSSEYFSGASAITRNAHAKGVVYYIGTVLDEKATRTLMRRIATDAGIECELELPDGVEVAVRSSEERQILFVLNLSKESREVSLPVRDYVSALSDRRLRGGSINLAPGAVEVLVEVNATAASVA</sequence>
<comment type="caution">
    <text evidence="15">The sequence shown here is derived from an EMBL/GenBank/DDBJ whole genome shotgun (WGS) entry which is preliminary data.</text>
</comment>
<keyword evidence="5 8" id="KW-0378">Hydrolase</keyword>
<organism evidence="15 16">
    <name type="scientific">Trinickia terrae</name>
    <dbReference type="NCBI Taxonomy" id="2571161"/>
    <lineage>
        <taxon>Bacteria</taxon>
        <taxon>Pseudomonadati</taxon>
        <taxon>Pseudomonadota</taxon>
        <taxon>Betaproteobacteria</taxon>
        <taxon>Burkholderiales</taxon>
        <taxon>Burkholderiaceae</taxon>
        <taxon>Trinickia</taxon>
    </lineage>
</organism>
<dbReference type="Pfam" id="PF08533">
    <property type="entry name" value="Glyco_hydro_42C"/>
    <property type="match status" value="1"/>
</dbReference>
<dbReference type="Gene3D" id="3.40.50.880">
    <property type="match status" value="1"/>
</dbReference>
<dbReference type="GO" id="GO:0006012">
    <property type="term" value="P:galactose metabolic process"/>
    <property type="evidence" value="ECO:0007669"/>
    <property type="project" value="InterPro"/>
</dbReference>
<dbReference type="RefSeq" id="WP_136893327.1">
    <property type="nucleotide sequence ID" value="NZ_SWJE01000003.1"/>
</dbReference>
<evidence type="ECO:0000256" key="11">
    <source>
        <dbReference type="PIRSR" id="PIRSR001084-3"/>
    </source>
</evidence>
<dbReference type="Pfam" id="PF02449">
    <property type="entry name" value="Glyco_hydro_42"/>
    <property type="match status" value="1"/>
</dbReference>
<comment type="catalytic activity">
    <reaction evidence="1 8">
        <text>Hydrolysis of terminal non-reducing beta-D-galactose residues in beta-D-galactosides.</text>
        <dbReference type="EC" id="3.2.1.23"/>
    </reaction>
</comment>
<feature type="binding site" evidence="11">
    <location>
        <position position="150"/>
    </location>
    <ligand>
        <name>Zn(2+)</name>
        <dbReference type="ChEBI" id="CHEBI:29105"/>
    </ligand>
</feature>
<protein>
    <recommendedName>
        <fullName evidence="3 8">Beta-galactosidase</fullName>
        <shortName evidence="8">Beta-gal</shortName>
        <ecNumber evidence="3 8">3.2.1.23</ecNumber>
    </recommendedName>
</protein>
<dbReference type="Pfam" id="PF08532">
    <property type="entry name" value="Glyco_hydro_42M"/>
    <property type="match status" value="1"/>
</dbReference>
<evidence type="ECO:0000313" key="15">
    <source>
        <dbReference type="EMBL" id="TKC91211.1"/>
    </source>
</evidence>
<reference evidence="15 16" key="1">
    <citation type="submission" date="2019-04" db="EMBL/GenBank/DDBJ databases">
        <title>Trinickia sp. 7GSK02, isolated from subtropical forest soil.</title>
        <authorList>
            <person name="Gao Z.-H."/>
            <person name="Qiu L.-H."/>
        </authorList>
    </citation>
    <scope>NUCLEOTIDE SEQUENCE [LARGE SCALE GENOMIC DNA]</scope>
    <source>
        <strain evidence="15 16">7GSK02</strain>
    </source>
</reference>
<dbReference type="EMBL" id="SWJE01000003">
    <property type="protein sequence ID" value="TKC91211.1"/>
    <property type="molecule type" value="Genomic_DNA"/>
</dbReference>
<feature type="binding site" evidence="11">
    <location>
        <position position="107"/>
    </location>
    <ligand>
        <name>Zn(2+)</name>
        <dbReference type="ChEBI" id="CHEBI:29105"/>
    </ligand>
</feature>
<keyword evidence="6 11" id="KW-0862">Zinc</keyword>
<dbReference type="InterPro" id="IPR017853">
    <property type="entry name" value="GH"/>
</dbReference>
<dbReference type="OrthoDB" id="9800974at2"/>
<evidence type="ECO:0000256" key="2">
    <source>
        <dbReference type="ARBA" id="ARBA00005940"/>
    </source>
</evidence>
<dbReference type="CDD" id="cd03143">
    <property type="entry name" value="A4_beta-galactosidase_middle_domain"/>
    <property type="match status" value="1"/>
</dbReference>
<dbReference type="PIRSF" id="PIRSF001084">
    <property type="entry name" value="B-galactosidase"/>
    <property type="match status" value="1"/>
</dbReference>
<feature type="binding site" evidence="11">
    <location>
        <position position="148"/>
    </location>
    <ligand>
        <name>Zn(2+)</name>
        <dbReference type="ChEBI" id="CHEBI:29105"/>
    </ligand>
</feature>
<feature type="domain" description="Beta-galactosidase C-terminal" evidence="14">
    <location>
        <begin position="601"/>
        <end position="659"/>
    </location>
</feature>
<proteinExistence type="inferred from homology"/>
<evidence type="ECO:0000259" key="14">
    <source>
        <dbReference type="Pfam" id="PF08533"/>
    </source>
</evidence>
<dbReference type="Gene3D" id="3.20.20.80">
    <property type="entry name" value="Glycosidases"/>
    <property type="match status" value="1"/>
</dbReference>
<evidence type="ECO:0000256" key="3">
    <source>
        <dbReference type="ARBA" id="ARBA00012756"/>
    </source>
</evidence>
<feature type="domain" description="Beta-galactosidase trimerisation" evidence="13">
    <location>
        <begin position="390"/>
        <end position="593"/>
    </location>
</feature>
<evidence type="ECO:0000256" key="5">
    <source>
        <dbReference type="ARBA" id="ARBA00022801"/>
    </source>
</evidence>
<dbReference type="GO" id="GO:0009341">
    <property type="term" value="C:beta-galactosidase complex"/>
    <property type="evidence" value="ECO:0007669"/>
    <property type="project" value="InterPro"/>
</dbReference>
<evidence type="ECO:0000256" key="1">
    <source>
        <dbReference type="ARBA" id="ARBA00001412"/>
    </source>
</evidence>
<evidence type="ECO:0000256" key="8">
    <source>
        <dbReference type="PIRNR" id="PIRNR001084"/>
    </source>
</evidence>